<comment type="caution">
    <text evidence="2">The sequence shown here is derived from an EMBL/GenBank/DDBJ whole genome shotgun (WGS) entry which is preliminary data.</text>
</comment>
<feature type="region of interest" description="Disordered" evidence="1">
    <location>
        <begin position="1"/>
        <end position="71"/>
    </location>
</feature>
<feature type="compositionally biased region" description="Basic residues" evidence="1">
    <location>
        <begin position="1"/>
        <end position="12"/>
    </location>
</feature>
<dbReference type="EMBL" id="NAJQ01000602">
    <property type="protein sequence ID" value="TKA67012.1"/>
    <property type="molecule type" value="Genomic_DNA"/>
</dbReference>
<dbReference type="Proteomes" id="UP000309340">
    <property type="component" value="Unassembled WGS sequence"/>
</dbReference>
<reference evidence="2 3" key="1">
    <citation type="submission" date="2017-03" db="EMBL/GenBank/DDBJ databases">
        <title>Genomes of endolithic fungi from Antarctica.</title>
        <authorList>
            <person name="Coleine C."/>
            <person name="Masonjones S."/>
            <person name="Stajich J.E."/>
        </authorList>
    </citation>
    <scope>NUCLEOTIDE SEQUENCE [LARGE SCALE GENOMIC DNA]</scope>
    <source>
        <strain evidence="2 3">CCFEE 5184</strain>
    </source>
</reference>
<evidence type="ECO:0000313" key="2">
    <source>
        <dbReference type="EMBL" id="TKA67012.1"/>
    </source>
</evidence>
<proteinExistence type="predicted"/>
<dbReference type="OrthoDB" id="3650679at2759"/>
<sequence length="301" mass="33313">MTVPPSRHKKRARAESANEDRALQSSDNIPRERSGSKQKKARKLKPATSPTIHKGNKEARKSGPVASHQPTPFLDLSAELRNSIYEYAALHYSAVLRPKPRGRLLTNSPLTRVSHQIRAEYAAILFLVAPTITAHIHDLDFSHLVTFLNQLSDRELHALPSLTVPTARQILPKLHITRNDSPGTDALHRWLLRCKHPTKKGTNIKVSYVVHGRHVFILSAGGTPDSRSYRLATSLLAAGGVVGPLPHIGTPVGDLDWSQKAALGRMEEAEMGEGRVYEELRKVVAALEVPRPLVSGVRKRY</sequence>
<keyword evidence="3" id="KW-1185">Reference proteome</keyword>
<dbReference type="InterPro" id="IPR038883">
    <property type="entry name" value="AN11006-like"/>
</dbReference>
<evidence type="ECO:0000313" key="3">
    <source>
        <dbReference type="Proteomes" id="UP000309340"/>
    </source>
</evidence>
<dbReference type="AlphaFoldDB" id="A0A4U0WTS8"/>
<protein>
    <submittedName>
        <fullName evidence="2">Uncharacterized protein</fullName>
    </submittedName>
</protein>
<evidence type="ECO:0000256" key="1">
    <source>
        <dbReference type="SAM" id="MobiDB-lite"/>
    </source>
</evidence>
<accession>A0A4U0WTS8</accession>
<gene>
    <name evidence="2" type="ORF">B0A55_08198</name>
</gene>
<dbReference type="PANTHER" id="PTHR42085:SF1">
    <property type="entry name" value="F-BOX DOMAIN-CONTAINING PROTEIN"/>
    <property type="match status" value="1"/>
</dbReference>
<dbReference type="PANTHER" id="PTHR42085">
    <property type="entry name" value="F-BOX DOMAIN-CONTAINING PROTEIN"/>
    <property type="match status" value="1"/>
</dbReference>
<organism evidence="2 3">
    <name type="scientific">Friedmanniomyces simplex</name>
    <dbReference type="NCBI Taxonomy" id="329884"/>
    <lineage>
        <taxon>Eukaryota</taxon>
        <taxon>Fungi</taxon>
        <taxon>Dikarya</taxon>
        <taxon>Ascomycota</taxon>
        <taxon>Pezizomycotina</taxon>
        <taxon>Dothideomycetes</taxon>
        <taxon>Dothideomycetidae</taxon>
        <taxon>Mycosphaerellales</taxon>
        <taxon>Teratosphaeriaceae</taxon>
        <taxon>Friedmanniomyces</taxon>
    </lineage>
</organism>
<feature type="compositionally biased region" description="Basic and acidic residues" evidence="1">
    <location>
        <begin position="13"/>
        <end position="22"/>
    </location>
</feature>
<name>A0A4U0WTS8_9PEZI</name>
<feature type="compositionally biased region" description="Basic residues" evidence="1">
    <location>
        <begin position="36"/>
        <end position="45"/>
    </location>
</feature>